<gene>
    <name evidence="3" type="ORF">DFR41_1067</name>
</gene>
<dbReference type="EMBL" id="QQAV01000006">
    <property type="protein sequence ID" value="RDI23305.1"/>
    <property type="molecule type" value="Genomic_DNA"/>
</dbReference>
<feature type="transmembrane region" description="Helical" evidence="1">
    <location>
        <begin position="145"/>
        <end position="163"/>
    </location>
</feature>
<accession>A0A370FCX7</accession>
<proteinExistence type="predicted"/>
<sequence>MIASSPSSPDAPARANTMQTLVGLGVVLVGLAMAFGAIGISSEAGYGGVGPNFLPWLVSAGLTICGAWITWEARTGGFRAMEGGDGPAEPANWPGFVWLSAGLLLNAALIEHLGFILSCGLCYLLAVQGLRRASGQPAAGKPRTWAIDLVTGLVIAAPVYWMFTQFLAINLPGLTTTGWI</sequence>
<keyword evidence="1" id="KW-0472">Membrane</keyword>
<keyword evidence="1" id="KW-0812">Transmembrane</keyword>
<keyword evidence="1" id="KW-1133">Transmembrane helix</keyword>
<protein>
    <submittedName>
        <fullName evidence="3">Putative tricarboxylic transport membrane protein</fullName>
    </submittedName>
</protein>
<evidence type="ECO:0000259" key="2">
    <source>
        <dbReference type="Pfam" id="PF07331"/>
    </source>
</evidence>
<evidence type="ECO:0000313" key="4">
    <source>
        <dbReference type="Proteomes" id="UP000255265"/>
    </source>
</evidence>
<organism evidence="3 4">
    <name type="scientific">Pseudacidovorax intermedius</name>
    <dbReference type="NCBI Taxonomy" id="433924"/>
    <lineage>
        <taxon>Bacteria</taxon>
        <taxon>Pseudomonadati</taxon>
        <taxon>Pseudomonadota</taxon>
        <taxon>Betaproteobacteria</taxon>
        <taxon>Burkholderiales</taxon>
        <taxon>Comamonadaceae</taxon>
        <taxon>Pseudacidovorax</taxon>
    </lineage>
</organism>
<reference evidence="3 4" key="1">
    <citation type="submission" date="2018-07" db="EMBL/GenBank/DDBJ databases">
        <title>Genomic Encyclopedia of Type Strains, Phase IV (KMG-IV): sequencing the most valuable type-strain genomes for metagenomic binning, comparative biology and taxonomic classification.</title>
        <authorList>
            <person name="Goeker M."/>
        </authorList>
    </citation>
    <scope>NUCLEOTIDE SEQUENCE [LARGE SCALE GENOMIC DNA]</scope>
    <source>
        <strain evidence="3 4">DSM 21352</strain>
    </source>
</reference>
<dbReference type="OrthoDB" id="8684819at2"/>
<feature type="transmembrane region" description="Helical" evidence="1">
    <location>
        <begin position="20"/>
        <end position="41"/>
    </location>
</feature>
<dbReference type="STRING" id="433924.NS331_19965"/>
<feature type="domain" description="DUF1468" evidence="2">
    <location>
        <begin position="22"/>
        <end position="172"/>
    </location>
</feature>
<dbReference type="Proteomes" id="UP000255265">
    <property type="component" value="Unassembled WGS sequence"/>
</dbReference>
<feature type="transmembrane region" description="Helical" evidence="1">
    <location>
        <begin position="96"/>
        <end position="125"/>
    </location>
</feature>
<dbReference type="InterPro" id="IPR009936">
    <property type="entry name" value="DUF1468"/>
</dbReference>
<evidence type="ECO:0000256" key="1">
    <source>
        <dbReference type="SAM" id="Phobius"/>
    </source>
</evidence>
<comment type="caution">
    <text evidence="3">The sequence shown here is derived from an EMBL/GenBank/DDBJ whole genome shotgun (WGS) entry which is preliminary data.</text>
</comment>
<dbReference type="Pfam" id="PF07331">
    <property type="entry name" value="TctB"/>
    <property type="match status" value="1"/>
</dbReference>
<evidence type="ECO:0000313" key="3">
    <source>
        <dbReference type="EMBL" id="RDI23305.1"/>
    </source>
</evidence>
<name>A0A370FCX7_9BURK</name>
<dbReference type="AlphaFoldDB" id="A0A370FCX7"/>
<feature type="transmembrane region" description="Helical" evidence="1">
    <location>
        <begin position="53"/>
        <end position="71"/>
    </location>
</feature>
<keyword evidence="4" id="KW-1185">Reference proteome</keyword>
<dbReference type="RefSeq" id="WP_114803394.1">
    <property type="nucleotide sequence ID" value="NZ_QQAV01000006.1"/>
</dbReference>